<comment type="caution">
    <text evidence="3">The sequence shown here is derived from an EMBL/GenBank/DDBJ whole genome shotgun (WGS) entry which is preliminary data.</text>
</comment>
<evidence type="ECO:0000256" key="1">
    <source>
        <dbReference type="SAM" id="MobiDB-lite"/>
    </source>
</evidence>
<reference evidence="3 4" key="1">
    <citation type="journal article" date="2018" name="Sci. Rep.">
        <title>Genomic signatures of local adaptation to the degree of environmental predictability in rotifers.</title>
        <authorList>
            <person name="Franch-Gras L."/>
            <person name="Hahn C."/>
            <person name="Garcia-Roger E.M."/>
            <person name="Carmona M.J."/>
            <person name="Serra M."/>
            <person name="Gomez A."/>
        </authorList>
    </citation>
    <scope>NUCLEOTIDE SEQUENCE [LARGE SCALE GENOMIC DNA]</scope>
    <source>
        <strain evidence="3">HYR1</strain>
    </source>
</reference>
<feature type="non-terminal residue" evidence="3">
    <location>
        <position position="1365"/>
    </location>
</feature>
<feature type="compositionally biased region" description="Basic and acidic residues" evidence="1">
    <location>
        <begin position="90"/>
        <end position="107"/>
    </location>
</feature>
<keyword evidence="4" id="KW-1185">Reference proteome</keyword>
<dbReference type="GO" id="GO:0048488">
    <property type="term" value="P:synaptic vesicle endocytosis"/>
    <property type="evidence" value="ECO:0007669"/>
    <property type="project" value="TreeGrafter"/>
</dbReference>
<dbReference type="Proteomes" id="UP000276133">
    <property type="component" value="Unassembled WGS sequence"/>
</dbReference>
<feature type="compositionally biased region" description="Polar residues" evidence="1">
    <location>
        <begin position="108"/>
        <end position="117"/>
    </location>
</feature>
<dbReference type="InterPro" id="IPR056742">
    <property type="entry name" value="BLTP1_C"/>
</dbReference>
<feature type="domain" description="Bridge-like lipid transfer protein family member 1 C-terminal" evidence="2">
    <location>
        <begin position="292"/>
        <end position="729"/>
    </location>
</feature>
<dbReference type="Pfam" id="PF25040">
    <property type="entry name" value="BLTP1_C"/>
    <property type="match status" value="3"/>
</dbReference>
<feature type="compositionally biased region" description="Polar residues" evidence="1">
    <location>
        <begin position="127"/>
        <end position="142"/>
    </location>
</feature>
<evidence type="ECO:0000313" key="4">
    <source>
        <dbReference type="Proteomes" id="UP000276133"/>
    </source>
</evidence>
<dbReference type="GO" id="GO:0098793">
    <property type="term" value="C:presynapse"/>
    <property type="evidence" value="ECO:0007669"/>
    <property type="project" value="GOC"/>
</dbReference>
<gene>
    <name evidence="3" type="ORF">BpHYR1_001284</name>
</gene>
<protein>
    <recommendedName>
        <fullName evidence="2">Bridge-like lipid transfer protein family member 1 C-terminal domain-containing protein</fullName>
    </recommendedName>
</protein>
<dbReference type="OrthoDB" id="10051416at2759"/>
<name>A0A3M7SXB6_BRAPC</name>
<feature type="region of interest" description="Disordered" evidence="1">
    <location>
        <begin position="90"/>
        <end position="142"/>
    </location>
</feature>
<accession>A0A3M7SXB6</accession>
<proteinExistence type="predicted"/>
<dbReference type="PANTHER" id="PTHR31640:SF1">
    <property type="entry name" value="BRIDGE-LIKE LIPID TRANSFER PROTEIN FAMILY MEMBER 1"/>
    <property type="match status" value="1"/>
</dbReference>
<sequence length="1365" mass="153967">MDSALGKLFESDKKINVVLLNIQKSHLFGYLSNKSVFSSFVHIGMINIDVPIQPVIVHGVVIRETKVIEQNILPEIKNFAIFEIDEEHSKEEKSTSGQEKSKSRQNDLKTSSSFTQDKTSKAEVQADKTSVPSPSLQTITLENETLSSKSKRTLSRKSKHQMSLSADNKKGLLHKFKLNFKSKFDGLEVRAKLLETPCLKAAYLIQDVECTLTLTNDQSHFTCLLNKHSLSFQCDDQINDQDLKSTFMTMKPLEQRTNFFLPSIFLSGKHLSKCLSDNQSEASRVQKFFNLSEVRFVVEISPLNRELDAEVIAQLVFVAKVFLKEINNILQAVYGFEEVNEPAVANTPRSAKSNTAESFASHSQSQSSVVNYFFYDFKIEMGKISVTGITPSDTALSIYTSDKSSLSFTNLKNAEGIDGLKLADLAKNFDFSLKPYVETKSQLSIELRKNCPDDGLTNDWYQLAYFDTKFDLRNERKRTSCNLDREAIKITVEKPRFYLQPGAVDCAILFWLNYKDTYEFWLQQRQELSNQTDFLRSTSSPITFPQNVPDKTNIENFLTLKLRVTGLGLALPLSGKMYKSFFASNMDCLVISLHETAIFACSSGCIVSKGQFSNFSLRFIENFNLSSSDWVPILSPTDNRAHSSFFHKNLINSWIVPSGYYEVCSSTIDKPKPRTIHRRNDPKNLLKNAPLWILSVKWKMEGIDINFDTNIGKWLSKLGDTVTSLADTQSILEQASSQDDQDPEIRRLKQELIECMERGETSKANVVQSKIDLMSFASYPEKAKQIFVKTKNKLGLNQTLTPTTVIRNPFEKKSLENEAIPEKSSVLRRLNASHRRHSVSNDDINLTNVRPNNLNSSILYEENENENMSSTSNPNITPENRAAQLLASQAPSIDFKLSVKIDISSGKCVLHADKPPNQPNVRSPYMNSPVSGGYFSPELMKGFAGNANFTPNISSTYHDPESRKTTFIFPAIGVQTFYESTNKKKMEKLTKKASLYAMIKIESFAMPTSVQGFNSRELYMSRDMVLSPALLDFIEQTLEPFDLKSSINTPEGTKAKIPKSESLDENSIKNKINENKEPNYFPIDVVVFVSMKPSAIRFTCVPQSTMECLLKLPSVEMVVSTSRVDSQTQTKLENILKLEEPNEFFLSNSLSATYNDGGLNLTCSLSDFSLKFYNRLAIRNTIDPRFYYNDAHSTVFEEKDSLSVRVAYIKVNISRNKRAVSKFLPNQAYMSNSSSGQNEVKLSILADVGSTSFIYDMRNIKEVFVFPKIWYRRSFARRIIFGDEISTSTVPMAHDSFRTPQTNVDTSVPANNNSKIIKRPKSLDLDTSSSSILGLNPNWKTLVLISVNIAGLEVRMNIGSVLGNV</sequence>
<evidence type="ECO:0000259" key="2">
    <source>
        <dbReference type="Pfam" id="PF25040"/>
    </source>
</evidence>
<evidence type="ECO:0000313" key="3">
    <source>
        <dbReference type="EMBL" id="RNA40386.1"/>
    </source>
</evidence>
<dbReference type="PANTHER" id="PTHR31640">
    <property type="entry name" value="TRANSMEMBRANE PROTEIN KIAA1109"/>
    <property type="match status" value="1"/>
</dbReference>
<feature type="domain" description="Bridge-like lipid transfer protein family member 1 C-terminal" evidence="2">
    <location>
        <begin position="1151"/>
        <end position="1285"/>
    </location>
</feature>
<organism evidence="3 4">
    <name type="scientific">Brachionus plicatilis</name>
    <name type="common">Marine rotifer</name>
    <name type="synonym">Brachionus muelleri</name>
    <dbReference type="NCBI Taxonomy" id="10195"/>
    <lineage>
        <taxon>Eukaryota</taxon>
        <taxon>Metazoa</taxon>
        <taxon>Spiralia</taxon>
        <taxon>Gnathifera</taxon>
        <taxon>Rotifera</taxon>
        <taxon>Eurotatoria</taxon>
        <taxon>Monogononta</taxon>
        <taxon>Pseudotrocha</taxon>
        <taxon>Ploima</taxon>
        <taxon>Brachionidae</taxon>
        <taxon>Brachionus</taxon>
    </lineage>
</organism>
<dbReference type="EMBL" id="REGN01000647">
    <property type="protein sequence ID" value="RNA40386.1"/>
    <property type="molecule type" value="Genomic_DNA"/>
</dbReference>
<dbReference type="InterPro" id="IPR033616">
    <property type="entry name" value="BLTP1"/>
</dbReference>
<feature type="domain" description="Bridge-like lipid transfer protein family member 1 C-terminal" evidence="2">
    <location>
        <begin position="1021"/>
        <end position="1128"/>
    </location>
</feature>